<dbReference type="Gene3D" id="3.40.33.10">
    <property type="entry name" value="CAP"/>
    <property type="match status" value="1"/>
</dbReference>
<accession>A0AAD6D6D5</accession>
<dbReference type="AlphaFoldDB" id="A0AAD6D6D5"/>
<evidence type="ECO:0000313" key="4">
    <source>
        <dbReference type="EMBL" id="KAJ5553448.1"/>
    </source>
</evidence>
<dbReference type="GO" id="GO:0005576">
    <property type="term" value="C:extracellular region"/>
    <property type="evidence" value="ECO:0007669"/>
    <property type="project" value="InterPro"/>
</dbReference>
<organism evidence="4 5">
    <name type="scientific">Penicillium frequentans</name>
    <dbReference type="NCBI Taxonomy" id="3151616"/>
    <lineage>
        <taxon>Eukaryota</taxon>
        <taxon>Fungi</taxon>
        <taxon>Dikarya</taxon>
        <taxon>Ascomycota</taxon>
        <taxon>Pezizomycotina</taxon>
        <taxon>Eurotiomycetes</taxon>
        <taxon>Eurotiomycetidae</taxon>
        <taxon>Eurotiales</taxon>
        <taxon>Aspergillaceae</taxon>
        <taxon>Penicillium</taxon>
    </lineage>
</organism>
<dbReference type="Pfam" id="PF00188">
    <property type="entry name" value="CAP"/>
    <property type="match status" value="1"/>
</dbReference>
<sequence>MCLKMPPLFFLTVLFTFFLLLGMSFASVEACEVAHVTVTELIHHPTEATSLHVEPTNTLETPISETGNSVGHCTVHGISHRCGHTSDLGHYPNSTTTQMMPMTGGASSASDSETSGSNVGSHLTTFITHKVSAPINAGYGTSSTSASISLVSGVGSPLTTFVTHQVSASIKIGHSISSTSTSSATYVGKSVSSSVPGETEASAISTTSLKSKTSATAEPSVSAPARYPYEGSYSDKVLYTHNIHRANHSAPYLSWDQSLANAAHAWAVTCQFRHNTAMLPGGYGQNLAGSAPAASLGQHVSEFWYNDELRSFDPYYGQGAPGGDFSTYGHFTQVVWKDTTKVGCATVDCRASALGMWYTVCNYFPRGNVNGRFDRSVMRPNGRQTNSDGTSDLIKADSWY</sequence>
<name>A0AAD6D6D5_9EURO</name>
<gene>
    <name evidence="4" type="ORF">N7494_002826</name>
</gene>
<dbReference type="PRINTS" id="PR00837">
    <property type="entry name" value="V5TPXLIKE"/>
</dbReference>
<dbReference type="InterPro" id="IPR002413">
    <property type="entry name" value="V5_allergen-like"/>
</dbReference>
<dbReference type="InterPro" id="IPR018244">
    <property type="entry name" value="Allrgn_V5/Tpx1_CS"/>
</dbReference>
<evidence type="ECO:0000313" key="5">
    <source>
        <dbReference type="Proteomes" id="UP001220324"/>
    </source>
</evidence>
<feature type="chain" id="PRO_5042145726" evidence="2">
    <location>
        <begin position="31"/>
        <end position="400"/>
    </location>
</feature>
<dbReference type="SUPFAM" id="SSF55797">
    <property type="entry name" value="PR-1-like"/>
    <property type="match status" value="1"/>
</dbReference>
<proteinExistence type="predicted"/>
<evidence type="ECO:0000259" key="3">
    <source>
        <dbReference type="SMART" id="SM00198"/>
    </source>
</evidence>
<dbReference type="InterPro" id="IPR001283">
    <property type="entry name" value="CRISP-related"/>
</dbReference>
<keyword evidence="2" id="KW-0732">Signal</keyword>
<keyword evidence="5" id="KW-1185">Reference proteome</keyword>
<dbReference type="PANTHER" id="PTHR10334">
    <property type="entry name" value="CYSTEINE-RICH SECRETORY PROTEIN-RELATED"/>
    <property type="match status" value="1"/>
</dbReference>
<reference evidence="4 5" key="1">
    <citation type="journal article" date="2023" name="IMA Fungus">
        <title>Comparative genomic study of the Penicillium genus elucidates a diverse pangenome and 15 lateral gene transfer events.</title>
        <authorList>
            <person name="Petersen C."/>
            <person name="Sorensen T."/>
            <person name="Nielsen M.R."/>
            <person name="Sondergaard T.E."/>
            <person name="Sorensen J.L."/>
            <person name="Fitzpatrick D.A."/>
            <person name="Frisvad J.C."/>
            <person name="Nielsen K.L."/>
        </authorList>
    </citation>
    <scope>NUCLEOTIDE SEQUENCE [LARGE SCALE GENOMIC DNA]</scope>
    <source>
        <strain evidence="4 5">IBT 35679</strain>
    </source>
</reference>
<dbReference type="Proteomes" id="UP001220324">
    <property type="component" value="Unassembled WGS sequence"/>
</dbReference>
<dbReference type="InterPro" id="IPR014044">
    <property type="entry name" value="CAP_dom"/>
</dbReference>
<feature type="signal peptide" evidence="2">
    <location>
        <begin position="1"/>
        <end position="30"/>
    </location>
</feature>
<evidence type="ECO:0000256" key="2">
    <source>
        <dbReference type="SAM" id="SignalP"/>
    </source>
</evidence>
<dbReference type="PROSITE" id="PS01009">
    <property type="entry name" value="CRISP_1"/>
    <property type="match status" value="1"/>
</dbReference>
<feature type="region of interest" description="Disordered" evidence="1">
    <location>
        <begin position="190"/>
        <end position="222"/>
    </location>
</feature>
<dbReference type="SMART" id="SM00198">
    <property type="entry name" value="SCP"/>
    <property type="match status" value="1"/>
</dbReference>
<comment type="caution">
    <text evidence="4">The sequence shown here is derived from an EMBL/GenBank/DDBJ whole genome shotgun (WGS) entry which is preliminary data.</text>
</comment>
<evidence type="ECO:0000256" key="1">
    <source>
        <dbReference type="SAM" id="MobiDB-lite"/>
    </source>
</evidence>
<dbReference type="EMBL" id="JAQIZZ010000002">
    <property type="protein sequence ID" value="KAJ5553448.1"/>
    <property type="molecule type" value="Genomic_DNA"/>
</dbReference>
<protein>
    <submittedName>
        <fullName evidence="4">PR-1-like protein</fullName>
    </submittedName>
</protein>
<dbReference type="InterPro" id="IPR035940">
    <property type="entry name" value="CAP_sf"/>
</dbReference>
<feature type="compositionally biased region" description="Low complexity" evidence="1">
    <location>
        <begin position="201"/>
        <end position="217"/>
    </location>
</feature>
<feature type="domain" description="SCP" evidence="3">
    <location>
        <begin position="232"/>
        <end position="371"/>
    </location>
</feature>
<dbReference type="PRINTS" id="PR00838">
    <property type="entry name" value="V5ALLERGEN"/>
</dbReference>